<sequence length="859" mass="97329">MRLLHHDALGRLRLTDFHGNKIPPYAILSHRWSDSEILFGNVVNNTYTYPKEGYQKLKFCARQAAQDGLQYFWIDTCCIDKEDTKELSEAIQSMFQWYRNAARCYVFLSDVTLPVGASIHTVLGDDQKAPFYASTWFTRGWTLQELIAPKSVEFFSREGQRIGDKASLDQLLHRITKIPLTALRNGDLDQFSISERREWAKNRTTKEEEDIVYCLLGILGISMPTPYNEGRENAERRLQDEIEHSSSAPCIIPFSQNVSFAGRESQIAELKAKLFSNKWTTTMLAVAGPSGTGKSQLALEIAHRTRRNRRCSVFWIDATDEDSICWAYASIARKLGVSGCEDHHADTKEIVKRCVSELSSQQCLIVFDNADSTFAGLSSSSWRVPAPDFAIFLPRSKLCSIIFTTTESSIVARTLAAGNIVWLHELRPNEALDMLQNCLSMSIPQHEHQDAMALLEELSYLPMAITQASACMNAVGMTVQQYREQLAEHLKAAHRDNGGSSQGRNPVAATTSLSLCRMRCSNALAEKLLFFAACVYPKDIPLNFLEAALGAASTRQTLEAASARQTLEAASARQTLEAGLEVLDKYALVIKRPSESALEIHRLVHIAVRQRLQAESTLESWNEHTIKTLLSIFPRDDHNSRSKWRRLVPHALYVLSHTQKEDLREKLDLADKCAMALYRDGYYKEAEKMEKQVMQAWRKELGDKNLRIALCMSKLSLMYSEQGRWGEAEEFEEQAMITTREVLGEKHPNTLVLMGNLACTYKQRGRWKEAEELHVQVLTIRKETLGDKHPKTLISMGYLASTYRDQGQWKEAEELGTQAVKLSEELFDLGHPETLVNKANLALLYKDQGRWEEAKELEV</sequence>
<gene>
    <name evidence="2" type="ORF">E8E13_000107</name>
</gene>
<organism evidence="2 3">
    <name type="scientific">Curvularia kusanoi</name>
    <name type="common">Cochliobolus kusanoi</name>
    <dbReference type="NCBI Taxonomy" id="90978"/>
    <lineage>
        <taxon>Eukaryota</taxon>
        <taxon>Fungi</taxon>
        <taxon>Dikarya</taxon>
        <taxon>Ascomycota</taxon>
        <taxon>Pezizomycotina</taxon>
        <taxon>Dothideomycetes</taxon>
        <taxon>Pleosporomycetidae</taxon>
        <taxon>Pleosporales</taxon>
        <taxon>Pleosporineae</taxon>
        <taxon>Pleosporaceae</taxon>
        <taxon>Curvularia</taxon>
    </lineage>
</organism>
<dbReference type="EMBL" id="SWKU01000048">
    <property type="protein sequence ID" value="KAF2993734.1"/>
    <property type="molecule type" value="Genomic_DNA"/>
</dbReference>
<dbReference type="GO" id="GO:0043531">
    <property type="term" value="F:ADP binding"/>
    <property type="evidence" value="ECO:0007669"/>
    <property type="project" value="InterPro"/>
</dbReference>
<dbReference type="AlphaFoldDB" id="A0A9P4T405"/>
<feature type="domain" description="AAA+ ATPase" evidence="1">
    <location>
        <begin position="280"/>
        <end position="426"/>
    </location>
</feature>
<dbReference type="PANTHER" id="PTHR10622:SF11">
    <property type="entry name" value="HET-DOMAIN-CONTAINING PROTEIN"/>
    <property type="match status" value="1"/>
</dbReference>
<dbReference type="Pfam" id="PF06985">
    <property type="entry name" value="HET"/>
    <property type="match status" value="1"/>
</dbReference>
<dbReference type="OrthoDB" id="5986190at2759"/>
<accession>A0A9P4T405</accession>
<dbReference type="Gene3D" id="3.40.50.300">
    <property type="entry name" value="P-loop containing nucleotide triphosphate hydrolases"/>
    <property type="match status" value="1"/>
</dbReference>
<proteinExistence type="predicted"/>
<dbReference type="SUPFAM" id="SSF52540">
    <property type="entry name" value="P-loop containing nucleoside triphosphate hydrolases"/>
    <property type="match status" value="1"/>
</dbReference>
<dbReference type="InterPro" id="IPR003593">
    <property type="entry name" value="AAA+_ATPase"/>
</dbReference>
<dbReference type="PANTHER" id="PTHR10622">
    <property type="entry name" value="HET DOMAIN-CONTAINING PROTEIN"/>
    <property type="match status" value="1"/>
</dbReference>
<dbReference type="InterPro" id="IPR027417">
    <property type="entry name" value="P-loop_NTPase"/>
</dbReference>
<dbReference type="Proteomes" id="UP000801428">
    <property type="component" value="Unassembled WGS sequence"/>
</dbReference>
<dbReference type="CDD" id="cd00009">
    <property type="entry name" value="AAA"/>
    <property type="match status" value="1"/>
</dbReference>
<evidence type="ECO:0000313" key="2">
    <source>
        <dbReference type="EMBL" id="KAF2993734.1"/>
    </source>
</evidence>
<dbReference type="SMART" id="SM00028">
    <property type="entry name" value="TPR"/>
    <property type="match status" value="2"/>
</dbReference>
<dbReference type="SUPFAM" id="SSF48452">
    <property type="entry name" value="TPR-like"/>
    <property type="match status" value="2"/>
</dbReference>
<keyword evidence="3" id="KW-1185">Reference proteome</keyword>
<dbReference type="Pfam" id="PF00931">
    <property type="entry name" value="NB-ARC"/>
    <property type="match status" value="1"/>
</dbReference>
<protein>
    <recommendedName>
        <fullName evidence="1">AAA+ ATPase domain-containing protein</fullName>
    </recommendedName>
</protein>
<name>A0A9P4T405_CURKU</name>
<dbReference type="SMART" id="SM00382">
    <property type="entry name" value="AAA"/>
    <property type="match status" value="1"/>
</dbReference>
<dbReference type="Pfam" id="PF13424">
    <property type="entry name" value="TPR_12"/>
    <property type="match status" value="1"/>
</dbReference>
<comment type="caution">
    <text evidence="2">The sequence shown here is derived from an EMBL/GenBank/DDBJ whole genome shotgun (WGS) entry which is preliminary data.</text>
</comment>
<evidence type="ECO:0000313" key="3">
    <source>
        <dbReference type="Proteomes" id="UP000801428"/>
    </source>
</evidence>
<dbReference type="Pfam" id="PF13374">
    <property type="entry name" value="TPR_10"/>
    <property type="match status" value="2"/>
</dbReference>
<dbReference type="InterPro" id="IPR019734">
    <property type="entry name" value="TPR_rpt"/>
</dbReference>
<reference evidence="2" key="1">
    <citation type="submission" date="2019-04" db="EMBL/GenBank/DDBJ databases">
        <title>Sequencing of skin fungus with MAO and IRED activity.</title>
        <authorList>
            <person name="Marsaioli A.J."/>
            <person name="Bonatto J.M.C."/>
            <person name="Reis Junior O."/>
        </authorList>
    </citation>
    <scope>NUCLEOTIDE SEQUENCE</scope>
    <source>
        <strain evidence="2">30M1</strain>
    </source>
</reference>
<evidence type="ECO:0000259" key="1">
    <source>
        <dbReference type="SMART" id="SM00382"/>
    </source>
</evidence>
<dbReference type="InterPro" id="IPR010730">
    <property type="entry name" value="HET"/>
</dbReference>
<dbReference type="Gene3D" id="1.25.40.10">
    <property type="entry name" value="Tetratricopeptide repeat domain"/>
    <property type="match status" value="1"/>
</dbReference>
<dbReference type="InterPro" id="IPR011990">
    <property type="entry name" value="TPR-like_helical_dom_sf"/>
</dbReference>
<dbReference type="InterPro" id="IPR002182">
    <property type="entry name" value="NB-ARC"/>
</dbReference>